<evidence type="ECO:0000313" key="1">
    <source>
        <dbReference type="EMBL" id="KAL0100919.1"/>
    </source>
</evidence>
<reference evidence="1 2" key="1">
    <citation type="submission" date="2023-03" db="EMBL/GenBank/DDBJ databases">
        <title>High recombination rates correlate with genetic variation in Cardiocondyla obscurior ants.</title>
        <authorList>
            <person name="Errbii M."/>
        </authorList>
    </citation>
    <scope>NUCLEOTIDE SEQUENCE [LARGE SCALE GENOMIC DNA]</scope>
    <source>
        <strain evidence="1">Alpha-2009</strain>
        <tissue evidence="1">Whole body</tissue>
    </source>
</reference>
<name>A0AAW2EF40_9HYME</name>
<sequence>MTLNRESLTSQTVLDRFPGSRTWGRVLITRVSISRGLERLAHSRFTRSPLLSGIILKLRAIYPSVINPTAPLRRPTSRSTRYHSIIEKAAGSTLILTSCGRAHRVAHGPAPSFKLTAAGESTRAQISDALLSDSLSSFFARWKARDESGTDTKTPSDFLSSTSSFGFVIIDGHEIALQYVNKSIEVEKGANVSSTFTCNRTCWTFAL</sequence>
<protein>
    <submittedName>
        <fullName evidence="1">Uncharacterized protein</fullName>
    </submittedName>
</protein>
<dbReference type="AlphaFoldDB" id="A0AAW2EF40"/>
<proteinExistence type="predicted"/>
<evidence type="ECO:0000313" key="2">
    <source>
        <dbReference type="Proteomes" id="UP001430953"/>
    </source>
</evidence>
<keyword evidence="2" id="KW-1185">Reference proteome</keyword>
<dbReference type="EMBL" id="JADYXP020000025">
    <property type="protein sequence ID" value="KAL0100919.1"/>
    <property type="molecule type" value="Genomic_DNA"/>
</dbReference>
<dbReference type="Proteomes" id="UP001430953">
    <property type="component" value="Unassembled WGS sequence"/>
</dbReference>
<gene>
    <name evidence="1" type="ORF">PUN28_019358</name>
</gene>
<comment type="caution">
    <text evidence="1">The sequence shown here is derived from an EMBL/GenBank/DDBJ whole genome shotgun (WGS) entry which is preliminary data.</text>
</comment>
<organism evidence="1 2">
    <name type="scientific">Cardiocondyla obscurior</name>
    <dbReference type="NCBI Taxonomy" id="286306"/>
    <lineage>
        <taxon>Eukaryota</taxon>
        <taxon>Metazoa</taxon>
        <taxon>Ecdysozoa</taxon>
        <taxon>Arthropoda</taxon>
        <taxon>Hexapoda</taxon>
        <taxon>Insecta</taxon>
        <taxon>Pterygota</taxon>
        <taxon>Neoptera</taxon>
        <taxon>Endopterygota</taxon>
        <taxon>Hymenoptera</taxon>
        <taxon>Apocrita</taxon>
        <taxon>Aculeata</taxon>
        <taxon>Formicoidea</taxon>
        <taxon>Formicidae</taxon>
        <taxon>Myrmicinae</taxon>
        <taxon>Cardiocondyla</taxon>
    </lineage>
</organism>
<accession>A0AAW2EF40</accession>